<reference evidence="3" key="1">
    <citation type="submission" date="2014-03" db="EMBL/GenBank/DDBJ databases">
        <authorList>
            <person name="Aksoy S."/>
            <person name="Warren W."/>
            <person name="Wilson R.K."/>
        </authorList>
    </citation>
    <scope>NUCLEOTIDE SEQUENCE [LARGE SCALE GENOMIC DNA]</scope>
    <source>
        <strain evidence="3">IAEA</strain>
    </source>
</reference>
<accession>A0A1A9WFF2</accession>
<keyword evidence="1" id="KW-0812">Transmembrane</keyword>
<evidence type="ECO:0000313" key="2">
    <source>
        <dbReference type="EnsemblMetazoa" id="GBRI017726-PA"/>
    </source>
</evidence>
<dbReference type="AlphaFoldDB" id="A0A1A9WFF2"/>
<reference evidence="2" key="2">
    <citation type="submission" date="2020-05" db="UniProtKB">
        <authorList>
            <consortium name="EnsemblMetazoa"/>
        </authorList>
    </citation>
    <scope>IDENTIFICATION</scope>
    <source>
        <strain evidence="2">IAEA</strain>
    </source>
</reference>
<organism evidence="2 3">
    <name type="scientific">Glossina brevipalpis</name>
    <dbReference type="NCBI Taxonomy" id="37001"/>
    <lineage>
        <taxon>Eukaryota</taxon>
        <taxon>Metazoa</taxon>
        <taxon>Ecdysozoa</taxon>
        <taxon>Arthropoda</taxon>
        <taxon>Hexapoda</taxon>
        <taxon>Insecta</taxon>
        <taxon>Pterygota</taxon>
        <taxon>Neoptera</taxon>
        <taxon>Endopterygota</taxon>
        <taxon>Diptera</taxon>
        <taxon>Brachycera</taxon>
        <taxon>Muscomorpha</taxon>
        <taxon>Hippoboscoidea</taxon>
        <taxon>Glossinidae</taxon>
        <taxon>Glossina</taxon>
    </lineage>
</organism>
<dbReference type="EnsemblMetazoa" id="GBRI017726-RA">
    <property type="protein sequence ID" value="GBRI017726-PA"/>
    <property type="gene ID" value="GBRI017726"/>
</dbReference>
<dbReference type="Proteomes" id="UP000091820">
    <property type="component" value="Unassembled WGS sequence"/>
</dbReference>
<dbReference type="VEuPathDB" id="VectorBase:GBRI017726"/>
<keyword evidence="1" id="KW-1133">Transmembrane helix</keyword>
<sequence>MEVDLSSCSYCCDVVTVMVVVAQFGIIVPTTQSHVSVTPVSNIVVIIVVVVVVVIVIAVTDVLKRKMVKFMKNIATVISPNIRDFLIKRQKNYEGYIEDTERILKLIDHYTRDSFHYSVVKFLVNQAGVNLKESSLSSYAQTVRETVCVD</sequence>
<evidence type="ECO:0000256" key="1">
    <source>
        <dbReference type="SAM" id="Phobius"/>
    </source>
</evidence>
<keyword evidence="3" id="KW-1185">Reference proteome</keyword>
<protein>
    <submittedName>
        <fullName evidence="2">Uncharacterized protein</fullName>
    </submittedName>
</protein>
<evidence type="ECO:0000313" key="3">
    <source>
        <dbReference type="Proteomes" id="UP000091820"/>
    </source>
</evidence>
<feature type="transmembrane region" description="Helical" evidence="1">
    <location>
        <begin position="40"/>
        <end position="63"/>
    </location>
</feature>
<name>A0A1A9WFF2_9MUSC</name>
<feature type="transmembrane region" description="Helical" evidence="1">
    <location>
        <begin position="7"/>
        <end position="28"/>
    </location>
</feature>
<proteinExistence type="predicted"/>
<keyword evidence="1" id="KW-0472">Membrane</keyword>